<dbReference type="eggNOG" id="ENOG503140B">
    <property type="taxonomic scope" value="Bacteria"/>
</dbReference>
<dbReference type="Pfam" id="PF20420">
    <property type="entry name" value="DUF6702"/>
    <property type="match status" value="1"/>
</dbReference>
<dbReference type="AlphaFoldDB" id="R9GND7"/>
<dbReference type="PATRIC" id="fig|1150600.3.peg.3404"/>
<organism evidence="1 2">
    <name type="scientific">Arcticibacter svalbardensis MN12-7</name>
    <dbReference type="NCBI Taxonomy" id="1150600"/>
    <lineage>
        <taxon>Bacteria</taxon>
        <taxon>Pseudomonadati</taxon>
        <taxon>Bacteroidota</taxon>
        <taxon>Sphingobacteriia</taxon>
        <taxon>Sphingobacteriales</taxon>
        <taxon>Sphingobacteriaceae</taxon>
        <taxon>Arcticibacter</taxon>
    </lineage>
</organism>
<reference evidence="1 2" key="1">
    <citation type="journal article" date="2013" name="Genome Announc.">
        <title>Draft Genome Sequence of Arcticibacter svalbardensis Strain MN12-7T, a Member of the Family Sphingobacteriaceae Isolated from an Arctic Soil Sample.</title>
        <authorList>
            <person name="Shivaji S."/>
            <person name="Ara S."/>
            <person name="Prasad S."/>
            <person name="Manasa B.P."/>
            <person name="Begum Z."/>
            <person name="Singh A."/>
            <person name="Kumar Pinnaka A."/>
        </authorList>
    </citation>
    <scope>NUCLEOTIDE SEQUENCE [LARGE SCALE GENOMIC DNA]</scope>
    <source>
        <strain evidence="1 2">MN12-7</strain>
    </source>
</reference>
<name>R9GND7_9SPHI</name>
<comment type="caution">
    <text evidence="1">The sequence shown here is derived from an EMBL/GenBank/DDBJ whole genome shotgun (WGS) entry which is preliminary data.</text>
</comment>
<dbReference type="InterPro" id="IPR046525">
    <property type="entry name" value="DUF6702"/>
</dbReference>
<dbReference type="EMBL" id="AQPN01000116">
    <property type="protein sequence ID" value="EOR93357.1"/>
    <property type="molecule type" value="Genomic_DNA"/>
</dbReference>
<keyword evidence="2" id="KW-1185">Reference proteome</keyword>
<gene>
    <name evidence="1" type="ORF">ADIARSV_3436</name>
</gene>
<evidence type="ECO:0000313" key="2">
    <source>
        <dbReference type="Proteomes" id="UP000014174"/>
    </source>
</evidence>
<dbReference type="STRING" id="1150600.ADIARSV_3436"/>
<dbReference type="Proteomes" id="UP000014174">
    <property type="component" value="Unassembled WGS sequence"/>
</dbReference>
<protein>
    <submittedName>
        <fullName evidence="1">Uncharacterized protein</fullName>
    </submittedName>
</protein>
<accession>R9GND7</accession>
<proteinExistence type="predicted"/>
<evidence type="ECO:0000313" key="1">
    <source>
        <dbReference type="EMBL" id="EOR93357.1"/>
    </source>
</evidence>
<sequence length="121" mass="13915">MFFDDVESALNKQYKVKLDINKTSDKKLVDQYLGDYVKKHLEIVADGKLLNLSYVGFEIQEDAAWAYLEVKGVGHVNKIRVQDNLLYELHAEQINMIHVIIGGNRKSTKLDNPEDRASFVF</sequence>